<organism evidence="2 3">
    <name type="scientific">Kalmanozyma brasiliensis (strain GHG001)</name>
    <name type="common">Yeast</name>
    <name type="synonym">Pseudozyma brasiliensis</name>
    <dbReference type="NCBI Taxonomy" id="1365824"/>
    <lineage>
        <taxon>Eukaryota</taxon>
        <taxon>Fungi</taxon>
        <taxon>Dikarya</taxon>
        <taxon>Basidiomycota</taxon>
        <taxon>Ustilaginomycotina</taxon>
        <taxon>Ustilaginomycetes</taxon>
        <taxon>Ustilaginales</taxon>
        <taxon>Ustilaginaceae</taxon>
        <taxon>Kalmanozyma</taxon>
    </lineage>
</organism>
<feature type="compositionally biased region" description="Acidic residues" evidence="1">
    <location>
        <begin position="277"/>
        <end position="295"/>
    </location>
</feature>
<keyword evidence="3" id="KW-1185">Reference proteome</keyword>
<accession>V5GKK9</accession>
<feature type="region of interest" description="Disordered" evidence="1">
    <location>
        <begin position="259"/>
        <end position="309"/>
    </location>
</feature>
<gene>
    <name evidence="2" type="ORF">PSEUBRA_SCAF3g04001</name>
</gene>
<dbReference type="AlphaFoldDB" id="V5GKK9"/>
<dbReference type="Proteomes" id="UP000019377">
    <property type="component" value="Unassembled WGS sequence"/>
</dbReference>
<dbReference type="OrthoDB" id="2556364at2759"/>
<evidence type="ECO:0000313" key="3">
    <source>
        <dbReference type="Proteomes" id="UP000019377"/>
    </source>
</evidence>
<reference evidence="3" key="1">
    <citation type="journal article" date="2013" name="Genome Announc.">
        <title>Draft genome sequence of Pseudozyma brasiliensis sp. nov. strain GHG001, a high producer of endo-1,4-xylanase isolated from an insect pest of sugarcane.</title>
        <authorList>
            <person name="Oliveira J.V.D.C."/>
            <person name="dos Santos R.A.C."/>
            <person name="Borges T.A."/>
            <person name="Riano-Pachon D.M."/>
            <person name="Goldman G.H."/>
        </authorList>
    </citation>
    <scope>NUCLEOTIDE SEQUENCE [LARGE SCALE GENOMIC DNA]</scope>
    <source>
        <strain evidence="3">GHG001</strain>
    </source>
</reference>
<dbReference type="GeneID" id="27420616"/>
<proteinExistence type="predicted"/>
<evidence type="ECO:0000313" key="2">
    <source>
        <dbReference type="EMBL" id="EST06497.1"/>
    </source>
</evidence>
<dbReference type="EMBL" id="KI545873">
    <property type="protein sequence ID" value="EST06497.1"/>
    <property type="molecule type" value="Genomic_DNA"/>
</dbReference>
<evidence type="ECO:0000256" key="1">
    <source>
        <dbReference type="SAM" id="MobiDB-lite"/>
    </source>
</evidence>
<sequence>MTAQGGSSPTALGIPGSLKAIFGASDAHNPTATDEYVDEILPEYLPGSLLSSNATISRRSRLDDSAGEGLRRNVLVRNAMLSSLERERRQMSQEILDYYTVPSSPTEGASSTAVALDEEAQFFEDLLSELSGGDGFNAASSELPPTGPSPLGLCPIKDDAKLPTDEEDFVKLDSDLPSEPVLAQLVSSSYQAAPREAAPEGSQLRAKVVDRSALTLVDSCVASCSETPGSDESSFAEATSRLIPASSCCSGYPNVCPYPATSSSVGGSSEELPALVDDNDSDLDEDEDEDEVEDQVQDRHEGEVYAPYP</sequence>
<protein>
    <submittedName>
        <fullName evidence="2">Uncharacterized protein</fullName>
    </submittedName>
</protein>
<dbReference type="HOGENOM" id="CLU_900541_0_0_1"/>
<name>V5GKK9_KALBG</name>